<dbReference type="Gene3D" id="1.10.340.30">
    <property type="entry name" value="Hypothetical protein, domain 2"/>
    <property type="match status" value="1"/>
</dbReference>
<proteinExistence type="predicted"/>
<evidence type="ECO:0000256" key="3">
    <source>
        <dbReference type="SAM" id="MobiDB-lite"/>
    </source>
</evidence>
<evidence type="ECO:0000256" key="1">
    <source>
        <dbReference type="ARBA" id="ARBA00004123"/>
    </source>
</evidence>
<accession>A0A0C2WEB5</accession>
<dbReference type="Proteomes" id="UP000054097">
    <property type="component" value="Unassembled WGS sequence"/>
</dbReference>
<feature type="domain" description="HhH-GPD" evidence="4">
    <location>
        <begin position="159"/>
        <end position="244"/>
    </location>
</feature>
<feature type="compositionally biased region" description="Polar residues" evidence="3">
    <location>
        <begin position="1"/>
        <end position="10"/>
    </location>
</feature>
<keyword evidence="2" id="KW-0539">Nucleus</keyword>
<dbReference type="STRING" id="933852.A0A0C2WEB5"/>
<name>A0A0C2WEB5_SERVB</name>
<evidence type="ECO:0000259" key="4">
    <source>
        <dbReference type="Pfam" id="PF00730"/>
    </source>
</evidence>
<dbReference type="GO" id="GO:0003677">
    <property type="term" value="F:DNA binding"/>
    <property type="evidence" value="ECO:0007669"/>
    <property type="project" value="InterPro"/>
</dbReference>
<sequence>MPKVTQQAGSVETVVKTPQRPGAPRFTSPYFRDPTRSPYFENVTKKSISAGTRIRRVETVEAASKGVDSSPRASSTLVSATVIDQPKGGDASHRRKRKKRDELVVQRPKLPSTTSMKELKLVLRNTHCDRSVPMIVRLLHTKPRLVQGFLFHKPWWLLIAVILLNKTTGKAATPVLYKIMSRWPDMEALSRACVPELQELLTPLGLAAVRTQRLILFANMYLQDPPSQSHLRPSRVQVAKGEPKYPPTAISHLPGMGKYALDSYRIFCCEAVGVDDWKTVMPLDKELRVYVRWRWAILGQVWDCQRGVVGPVTEQYLNDLCEGTLSPYCTAPAYISTKR</sequence>
<dbReference type="SUPFAM" id="SSF48150">
    <property type="entry name" value="DNA-glycosylase"/>
    <property type="match status" value="1"/>
</dbReference>
<gene>
    <name evidence="5" type="ORF">M408DRAFT_331611</name>
</gene>
<dbReference type="PANTHER" id="PTHR15074">
    <property type="entry name" value="METHYL-CPG-BINDING PROTEIN"/>
    <property type="match status" value="1"/>
</dbReference>
<dbReference type="InterPro" id="IPR045138">
    <property type="entry name" value="MeCP2/MBD4"/>
</dbReference>
<feature type="region of interest" description="Disordered" evidence="3">
    <location>
        <begin position="62"/>
        <end position="108"/>
    </location>
</feature>
<dbReference type="GO" id="GO:0005634">
    <property type="term" value="C:nucleus"/>
    <property type="evidence" value="ECO:0007669"/>
    <property type="project" value="UniProtKB-SubCell"/>
</dbReference>
<comment type="subcellular location">
    <subcellularLocation>
        <location evidence="1">Nucleus</location>
    </subcellularLocation>
</comment>
<reference evidence="5 6" key="1">
    <citation type="submission" date="2014-04" db="EMBL/GenBank/DDBJ databases">
        <authorList>
            <consortium name="DOE Joint Genome Institute"/>
            <person name="Kuo A."/>
            <person name="Zuccaro A."/>
            <person name="Kohler A."/>
            <person name="Nagy L.G."/>
            <person name="Floudas D."/>
            <person name="Copeland A."/>
            <person name="Barry K.W."/>
            <person name="Cichocki N."/>
            <person name="Veneault-Fourrey C."/>
            <person name="LaButti K."/>
            <person name="Lindquist E.A."/>
            <person name="Lipzen A."/>
            <person name="Lundell T."/>
            <person name="Morin E."/>
            <person name="Murat C."/>
            <person name="Sun H."/>
            <person name="Tunlid A."/>
            <person name="Henrissat B."/>
            <person name="Grigoriev I.V."/>
            <person name="Hibbett D.S."/>
            <person name="Martin F."/>
            <person name="Nordberg H.P."/>
            <person name="Cantor M.N."/>
            <person name="Hua S.X."/>
        </authorList>
    </citation>
    <scope>NUCLEOTIDE SEQUENCE [LARGE SCALE GENOMIC DNA]</scope>
    <source>
        <strain evidence="5 6">MAFF 305830</strain>
    </source>
</reference>
<dbReference type="AlphaFoldDB" id="A0A0C2WEB5"/>
<dbReference type="OrthoDB" id="10265068at2759"/>
<evidence type="ECO:0000313" key="6">
    <source>
        <dbReference type="Proteomes" id="UP000054097"/>
    </source>
</evidence>
<organism evidence="5 6">
    <name type="scientific">Serendipita vermifera MAFF 305830</name>
    <dbReference type="NCBI Taxonomy" id="933852"/>
    <lineage>
        <taxon>Eukaryota</taxon>
        <taxon>Fungi</taxon>
        <taxon>Dikarya</taxon>
        <taxon>Basidiomycota</taxon>
        <taxon>Agaricomycotina</taxon>
        <taxon>Agaricomycetes</taxon>
        <taxon>Sebacinales</taxon>
        <taxon>Serendipitaceae</taxon>
        <taxon>Serendipita</taxon>
    </lineage>
</organism>
<dbReference type="Pfam" id="PF00730">
    <property type="entry name" value="HhH-GPD"/>
    <property type="match status" value="1"/>
</dbReference>
<dbReference type="PANTHER" id="PTHR15074:SF0">
    <property type="entry name" value="METHYL-CPG-BINDING DOMAIN PROTEIN 4-LIKE PROTEIN"/>
    <property type="match status" value="1"/>
</dbReference>
<dbReference type="InterPro" id="IPR011257">
    <property type="entry name" value="DNA_glycosylase"/>
</dbReference>
<dbReference type="InterPro" id="IPR003265">
    <property type="entry name" value="HhH-GPD_domain"/>
</dbReference>
<keyword evidence="6" id="KW-1185">Reference proteome</keyword>
<evidence type="ECO:0000313" key="5">
    <source>
        <dbReference type="EMBL" id="KIM24793.1"/>
    </source>
</evidence>
<dbReference type="HOGENOM" id="CLU_819309_0_0_1"/>
<protein>
    <recommendedName>
        <fullName evidence="4">HhH-GPD domain-containing protein</fullName>
    </recommendedName>
</protein>
<reference evidence="6" key="2">
    <citation type="submission" date="2015-01" db="EMBL/GenBank/DDBJ databases">
        <title>Evolutionary Origins and Diversification of the Mycorrhizal Mutualists.</title>
        <authorList>
            <consortium name="DOE Joint Genome Institute"/>
            <consortium name="Mycorrhizal Genomics Consortium"/>
            <person name="Kohler A."/>
            <person name="Kuo A."/>
            <person name="Nagy L.G."/>
            <person name="Floudas D."/>
            <person name="Copeland A."/>
            <person name="Barry K.W."/>
            <person name="Cichocki N."/>
            <person name="Veneault-Fourrey C."/>
            <person name="LaButti K."/>
            <person name="Lindquist E.A."/>
            <person name="Lipzen A."/>
            <person name="Lundell T."/>
            <person name="Morin E."/>
            <person name="Murat C."/>
            <person name="Riley R."/>
            <person name="Ohm R."/>
            <person name="Sun H."/>
            <person name="Tunlid A."/>
            <person name="Henrissat B."/>
            <person name="Grigoriev I.V."/>
            <person name="Hibbett D.S."/>
            <person name="Martin F."/>
        </authorList>
    </citation>
    <scope>NUCLEOTIDE SEQUENCE [LARGE SCALE GENOMIC DNA]</scope>
    <source>
        <strain evidence="6">MAFF 305830</strain>
    </source>
</reference>
<feature type="region of interest" description="Disordered" evidence="3">
    <location>
        <begin position="1"/>
        <end position="33"/>
    </location>
</feature>
<dbReference type="GO" id="GO:0006285">
    <property type="term" value="P:base-excision repair, AP site formation"/>
    <property type="evidence" value="ECO:0007669"/>
    <property type="project" value="UniProtKB-ARBA"/>
</dbReference>
<dbReference type="GO" id="GO:0003824">
    <property type="term" value="F:catalytic activity"/>
    <property type="evidence" value="ECO:0007669"/>
    <property type="project" value="InterPro"/>
</dbReference>
<dbReference type="EMBL" id="KN824320">
    <property type="protein sequence ID" value="KIM24793.1"/>
    <property type="molecule type" value="Genomic_DNA"/>
</dbReference>
<evidence type="ECO:0000256" key="2">
    <source>
        <dbReference type="ARBA" id="ARBA00023242"/>
    </source>
</evidence>